<accession>A0A510E340</accession>
<dbReference type="PIRSF" id="PIRSF019435">
    <property type="entry name" value="UCP019435"/>
    <property type="match status" value="1"/>
</dbReference>
<dbReference type="Proteomes" id="UP000325030">
    <property type="component" value="Chromosome"/>
</dbReference>
<dbReference type="RefSeq" id="WP_054845134.1">
    <property type="nucleotide sequence ID" value="NZ_AP018929.1"/>
</dbReference>
<dbReference type="GeneID" id="41717787"/>
<dbReference type="AlphaFoldDB" id="A0A510DW25"/>
<evidence type="ECO:0000313" key="1">
    <source>
        <dbReference type="EMBL" id="BBG24168.1"/>
    </source>
</evidence>
<organism evidence="1 3">
    <name type="scientific">Sulfuracidifex tepidarius</name>
    <dbReference type="NCBI Taxonomy" id="1294262"/>
    <lineage>
        <taxon>Archaea</taxon>
        <taxon>Thermoproteota</taxon>
        <taxon>Thermoprotei</taxon>
        <taxon>Sulfolobales</taxon>
        <taxon>Sulfolobaceae</taxon>
        <taxon>Sulfuracidifex</taxon>
    </lineage>
</organism>
<dbReference type="KEGG" id="step:IC006_1472"/>
<accession>A0A510DW25</accession>
<evidence type="ECO:0000313" key="4">
    <source>
        <dbReference type="Proteomes" id="UP000325030"/>
    </source>
</evidence>
<dbReference type="Pfam" id="PF05626">
    <property type="entry name" value="DUF790"/>
    <property type="match status" value="1"/>
</dbReference>
<name>A0A510DW25_9CREN</name>
<dbReference type="InterPro" id="IPR008508">
    <property type="entry name" value="Bax1"/>
</dbReference>
<gene>
    <name evidence="1" type="ORF">IC006_1472</name>
    <name evidence="2" type="ORF">IC007_1449</name>
</gene>
<dbReference type="Proteomes" id="UP000322983">
    <property type="component" value="Chromosome"/>
</dbReference>
<evidence type="ECO:0008006" key="5">
    <source>
        <dbReference type="Google" id="ProtNLM"/>
    </source>
</evidence>
<dbReference type="EMBL" id="AP018930">
    <property type="protein sequence ID" value="BBG26925.1"/>
    <property type="molecule type" value="Genomic_DNA"/>
</dbReference>
<dbReference type="OrthoDB" id="57367at2157"/>
<sequence>MFQSELARFKVKGNQVIPSFAQPEDDVVPLVIDLFKEGRKLSEINEDVKTLSKVYDYKLVKGLSTVMSRLCEFTGGNGYPLELRRFLFSKGPVLDRDRKEEILREASRKFKVEDPLEYLYSDMKDEMKVSHAPRVSPEEIVSMYNLSLLQTILFKAFRMKVYMSSRWKEVIRLSKSLGLMYYAYVEPPSVEFIGPMTLLKLTERYGRNLALLIPEIVKAGDWKIEAEVVLGKKRRIFNLKVESSPLIKYVKEGVRDEGKKETFDSTVEESFYREFRAVAKDWEIVREPGFLVVDDGSGRVMIPDFLAKKGNFSVYIEVVGFWTKEYLEEKIYKLRNVKEKVLVLIDEDLSTERIDSDDVIKFRKKIDVTKVYQWLNRKMPKPSLTELKLDGDYIRLMDMARKSGVQIKDVRSVVEKMEDYVVLKTFAVKKRILEGMSNEDFSGKDVSYVKAKYGDFAEEALEFLGYKIRYKDLFNAVISR</sequence>
<reference evidence="4" key="1">
    <citation type="submission" date="2018-09" db="EMBL/GenBank/DDBJ databases">
        <title>Complete Genome Sequencing of Sulfolobus sp. JCM 16834.</title>
        <authorList>
            <person name="Kato S."/>
            <person name="Itoh T."/>
            <person name="Ohkuma M."/>
        </authorList>
    </citation>
    <scope>NUCLEOTIDE SEQUENCE [LARGE SCALE GENOMIC DNA]</scope>
    <source>
        <strain evidence="4">IC-007</strain>
    </source>
</reference>
<keyword evidence="3" id="KW-1185">Reference proteome</keyword>
<dbReference type="PANTHER" id="PTHR39640">
    <property type="entry name" value="VNG6129C"/>
    <property type="match status" value="1"/>
</dbReference>
<evidence type="ECO:0000313" key="2">
    <source>
        <dbReference type="EMBL" id="BBG26925.1"/>
    </source>
</evidence>
<dbReference type="PANTHER" id="PTHR39640:SF1">
    <property type="entry name" value="DUF790 FAMILY PROTEIN"/>
    <property type="match status" value="1"/>
</dbReference>
<reference evidence="1 3" key="2">
    <citation type="journal article" date="2020" name="Int. J. Syst. Evol. Microbiol.">
        <title>Sulfuracidifex tepidarius gen. nov., sp. nov. and transfer of Sulfolobus metallicus Huber and Stetter 1992 to the genus Sulfuracidifex as Sulfuracidifex metallicus comb. nov.</title>
        <authorList>
            <person name="Itoh T."/>
            <person name="Miura T."/>
            <person name="Sakai H.D."/>
            <person name="Kato S."/>
            <person name="Ohkuma M."/>
            <person name="Takashina T."/>
        </authorList>
    </citation>
    <scope>NUCLEOTIDE SEQUENCE [LARGE SCALE GENOMIC DNA]</scope>
    <source>
        <strain evidence="1 3">IC-006</strain>
        <strain evidence="2">IC-007</strain>
    </source>
</reference>
<protein>
    <recommendedName>
        <fullName evidence="5">DUF790 family protein</fullName>
    </recommendedName>
</protein>
<dbReference type="EMBL" id="AP018929">
    <property type="protein sequence ID" value="BBG24168.1"/>
    <property type="molecule type" value="Genomic_DNA"/>
</dbReference>
<dbReference type="STRING" id="1294262.GCA_001316085_00580"/>
<evidence type="ECO:0000313" key="3">
    <source>
        <dbReference type="Proteomes" id="UP000322983"/>
    </source>
</evidence>
<proteinExistence type="predicted"/>